<accession>A0A147JSA1</accession>
<keyword evidence="5 6" id="KW-0472">Membrane</keyword>
<keyword evidence="4 6" id="KW-1133">Transmembrane helix</keyword>
<proteinExistence type="predicted"/>
<comment type="caution">
    <text evidence="8">The sequence shown here is derived from an EMBL/GenBank/DDBJ whole genome shotgun (WGS) entry which is preliminary data.</text>
</comment>
<protein>
    <recommendedName>
        <fullName evidence="7">Na+/H+ antiporter MnhB subunit-related protein domain-containing protein</fullName>
    </recommendedName>
</protein>
<evidence type="ECO:0000256" key="3">
    <source>
        <dbReference type="ARBA" id="ARBA00022692"/>
    </source>
</evidence>
<dbReference type="InterPro" id="IPR050622">
    <property type="entry name" value="CPA3_antiporter_subunitB"/>
</dbReference>
<sequence>MAGMTVIVRTISRILFPFIFLFGIYIILHGHLTPGGGFPGGVIIAASVAMLILAYGLERVLKNNAFMRAEVLDTIGSLTIAAIGIMGLIFGSYFLQNTLPLGELGRLISGGNFLWLYVGVGIKVTAGILLILFAMLFATWGEKDDHGA</sequence>
<evidence type="ECO:0000256" key="1">
    <source>
        <dbReference type="ARBA" id="ARBA00004651"/>
    </source>
</evidence>
<feature type="transmembrane region" description="Helical" evidence="6">
    <location>
        <begin position="114"/>
        <end position="138"/>
    </location>
</feature>
<reference evidence="8 9" key="1">
    <citation type="journal article" date="2016" name="Nat. Microbiol.">
        <title>Genomic inference of the metabolism of cosmopolitan subsurface Archaea, Hadesarchaea.</title>
        <authorList>
            <person name="Baker B.J."/>
            <person name="Saw J.H."/>
            <person name="Lind A.E."/>
            <person name="Lazar C.S."/>
            <person name="Hinrichs K.-U."/>
            <person name="Teske A.P."/>
            <person name="Ettema T.J."/>
        </authorList>
    </citation>
    <scope>NUCLEOTIDE SEQUENCE [LARGE SCALE GENOMIC DNA]</scope>
</reference>
<evidence type="ECO:0000313" key="9">
    <source>
        <dbReference type="Proteomes" id="UP000074294"/>
    </source>
</evidence>
<feature type="transmembrane region" description="Helical" evidence="6">
    <location>
        <begin position="69"/>
        <end position="94"/>
    </location>
</feature>
<organism evidence="8 9">
    <name type="scientific">Hadarchaeum yellowstonense</name>
    <dbReference type="NCBI Taxonomy" id="1776334"/>
    <lineage>
        <taxon>Archaea</taxon>
        <taxon>Methanobacteriati</taxon>
        <taxon>Candidatus Hadarchaeota</taxon>
        <taxon>Candidatus Hadarchaeia</taxon>
        <taxon>Candidatus Hadarchaeales</taxon>
        <taxon>Candidatus Hadarchaeaceae</taxon>
        <taxon>Candidatus Hadarchaeum</taxon>
    </lineage>
</organism>
<comment type="subcellular location">
    <subcellularLocation>
        <location evidence="1">Cell membrane</location>
        <topology evidence="1">Multi-pass membrane protein</topology>
    </subcellularLocation>
</comment>
<evidence type="ECO:0000256" key="2">
    <source>
        <dbReference type="ARBA" id="ARBA00022475"/>
    </source>
</evidence>
<feature type="transmembrane region" description="Helical" evidence="6">
    <location>
        <begin position="12"/>
        <end position="32"/>
    </location>
</feature>
<evidence type="ECO:0000256" key="5">
    <source>
        <dbReference type="ARBA" id="ARBA00023136"/>
    </source>
</evidence>
<dbReference type="InterPro" id="IPR007182">
    <property type="entry name" value="MnhB"/>
</dbReference>
<evidence type="ECO:0000259" key="7">
    <source>
        <dbReference type="Pfam" id="PF04039"/>
    </source>
</evidence>
<dbReference type="EMBL" id="LQMQ01000066">
    <property type="protein sequence ID" value="KUO39336.1"/>
    <property type="molecule type" value="Genomic_DNA"/>
</dbReference>
<dbReference type="Pfam" id="PF04039">
    <property type="entry name" value="MnhB"/>
    <property type="match status" value="1"/>
</dbReference>
<name>A0A147JSA1_HADYE</name>
<dbReference type="Proteomes" id="UP000074294">
    <property type="component" value="Unassembled WGS sequence"/>
</dbReference>
<dbReference type="PANTHER" id="PTHR33932:SF4">
    <property type="entry name" value="NA(+)_H(+) ANTIPORTER SUBUNIT B"/>
    <property type="match status" value="1"/>
</dbReference>
<gene>
    <name evidence="8" type="ORF">APZ16_06700</name>
</gene>
<dbReference type="GO" id="GO:0005886">
    <property type="term" value="C:plasma membrane"/>
    <property type="evidence" value="ECO:0007669"/>
    <property type="project" value="UniProtKB-SubCell"/>
</dbReference>
<evidence type="ECO:0000313" key="8">
    <source>
        <dbReference type="EMBL" id="KUO39336.1"/>
    </source>
</evidence>
<dbReference type="PANTHER" id="PTHR33932">
    <property type="entry name" value="NA(+)/H(+) ANTIPORTER SUBUNIT B"/>
    <property type="match status" value="1"/>
</dbReference>
<keyword evidence="2" id="KW-1003">Cell membrane</keyword>
<dbReference type="NCBIfam" id="NF006248">
    <property type="entry name" value="PRK08386.1"/>
    <property type="match status" value="1"/>
</dbReference>
<feature type="transmembrane region" description="Helical" evidence="6">
    <location>
        <begin position="38"/>
        <end position="57"/>
    </location>
</feature>
<keyword evidence="3 6" id="KW-0812">Transmembrane</keyword>
<dbReference type="AlphaFoldDB" id="A0A147JSA1"/>
<dbReference type="STRING" id="1776334.APZ16_06700"/>
<evidence type="ECO:0000256" key="6">
    <source>
        <dbReference type="SAM" id="Phobius"/>
    </source>
</evidence>
<evidence type="ECO:0000256" key="4">
    <source>
        <dbReference type="ARBA" id="ARBA00022989"/>
    </source>
</evidence>
<feature type="domain" description="Na+/H+ antiporter MnhB subunit-related protein" evidence="7">
    <location>
        <begin position="7"/>
        <end position="129"/>
    </location>
</feature>